<dbReference type="Proteomes" id="UP001501251">
    <property type="component" value="Unassembled WGS sequence"/>
</dbReference>
<protein>
    <submittedName>
        <fullName evidence="2">Uncharacterized protein</fullName>
    </submittedName>
</protein>
<name>A0ABP8BBE2_9ACTN</name>
<evidence type="ECO:0000313" key="3">
    <source>
        <dbReference type="Proteomes" id="UP001501251"/>
    </source>
</evidence>
<sequence>MTGHSPAYFAGDALGVPAETAGLGLATAEATPAWLDPLAAAAGVASIPTAMVASMAELAPTAASFLASPDFMRGCSVRWEAKSLRRRLPPRQQLCRAPRQSLTKASLPNHKQEAFLNTP</sequence>
<evidence type="ECO:0000256" key="1">
    <source>
        <dbReference type="SAM" id="MobiDB-lite"/>
    </source>
</evidence>
<keyword evidence="3" id="KW-1185">Reference proteome</keyword>
<feature type="region of interest" description="Disordered" evidence="1">
    <location>
        <begin position="90"/>
        <end position="119"/>
    </location>
</feature>
<accession>A0ABP8BBE2</accession>
<organism evidence="2 3">
    <name type="scientific">Streptosporangium oxazolinicum</name>
    <dbReference type="NCBI Taxonomy" id="909287"/>
    <lineage>
        <taxon>Bacteria</taxon>
        <taxon>Bacillati</taxon>
        <taxon>Actinomycetota</taxon>
        <taxon>Actinomycetes</taxon>
        <taxon>Streptosporangiales</taxon>
        <taxon>Streptosporangiaceae</taxon>
        <taxon>Streptosporangium</taxon>
    </lineage>
</organism>
<dbReference type="EMBL" id="BAABAQ010000012">
    <property type="protein sequence ID" value="GAA4202814.1"/>
    <property type="molecule type" value="Genomic_DNA"/>
</dbReference>
<proteinExistence type="predicted"/>
<gene>
    <name evidence="2" type="ORF">GCM10022252_59510</name>
</gene>
<evidence type="ECO:0000313" key="2">
    <source>
        <dbReference type="EMBL" id="GAA4202814.1"/>
    </source>
</evidence>
<reference evidence="3" key="1">
    <citation type="journal article" date="2019" name="Int. J. Syst. Evol. Microbiol.">
        <title>The Global Catalogue of Microorganisms (GCM) 10K type strain sequencing project: providing services to taxonomists for standard genome sequencing and annotation.</title>
        <authorList>
            <consortium name="The Broad Institute Genomics Platform"/>
            <consortium name="The Broad Institute Genome Sequencing Center for Infectious Disease"/>
            <person name="Wu L."/>
            <person name="Ma J."/>
        </authorList>
    </citation>
    <scope>NUCLEOTIDE SEQUENCE [LARGE SCALE GENOMIC DNA]</scope>
    <source>
        <strain evidence="3">JCM 17388</strain>
    </source>
</reference>
<comment type="caution">
    <text evidence="2">The sequence shown here is derived from an EMBL/GenBank/DDBJ whole genome shotgun (WGS) entry which is preliminary data.</text>
</comment>
<feature type="compositionally biased region" description="Low complexity" evidence="1">
    <location>
        <begin position="90"/>
        <end position="100"/>
    </location>
</feature>